<dbReference type="PANTHER" id="PTHR34387">
    <property type="entry name" value="SLR1258 PROTEIN"/>
    <property type="match status" value="1"/>
</dbReference>
<dbReference type="OrthoDB" id="304884at2759"/>
<dbReference type="InterPro" id="IPR007497">
    <property type="entry name" value="SIMPL/DUF541"/>
</dbReference>
<dbReference type="EMBL" id="GL983605">
    <property type="protein sequence ID" value="EGR32679.1"/>
    <property type="molecule type" value="Genomic_DNA"/>
</dbReference>
<dbReference type="InParanoid" id="G0QQ27"/>
<dbReference type="PANTHER" id="PTHR34387:SF2">
    <property type="entry name" value="SLR1258 PROTEIN"/>
    <property type="match status" value="1"/>
</dbReference>
<proteinExistence type="predicted"/>
<dbReference type="InterPro" id="IPR052022">
    <property type="entry name" value="26kDa_periplasmic_antigen"/>
</dbReference>
<evidence type="ECO:0000313" key="2">
    <source>
        <dbReference type="Proteomes" id="UP000008983"/>
    </source>
</evidence>
<dbReference type="Gene3D" id="3.30.70.2970">
    <property type="entry name" value="Protein of unknown function (DUF541), domain 2"/>
    <property type="match status" value="1"/>
</dbReference>
<dbReference type="Proteomes" id="UP000008983">
    <property type="component" value="Unassembled WGS sequence"/>
</dbReference>
<reference evidence="1 2" key="1">
    <citation type="submission" date="2011-07" db="EMBL/GenBank/DDBJ databases">
        <authorList>
            <person name="Coyne R."/>
            <person name="Brami D."/>
            <person name="Johnson J."/>
            <person name="Hostetler J."/>
            <person name="Hannick L."/>
            <person name="Clark T."/>
            <person name="Cassidy-Hanley D."/>
            <person name="Inman J."/>
        </authorList>
    </citation>
    <scope>NUCLEOTIDE SEQUENCE [LARGE SCALE GENOMIC DNA]</scope>
    <source>
        <strain evidence="1 2">G5</strain>
    </source>
</reference>
<dbReference type="GeneID" id="14908843"/>
<name>G0QQ27_ICHMU</name>
<dbReference type="AlphaFoldDB" id="G0QQ27"/>
<dbReference type="Pfam" id="PF04402">
    <property type="entry name" value="SIMPL"/>
    <property type="match status" value="1"/>
</dbReference>
<accession>G0QQ27</accession>
<dbReference type="RefSeq" id="XP_004036665.1">
    <property type="nucleotide sequence ID" value="XM_004036617.1"/>
</dbReference>
<dbReference type="GO" id="GO:0006974">
    <property type="term" value="P:DNA damage response"/>
    <property type="evidence" value="ECO:0007669"/>
    <property type="project" value="TreeGrafter"/>
</dbReference>
<gene>
    <name evidence="1" type="ORF">IMG5_074680</name>
</gene>
<evidence type="ECO:0000313" key="1">
    <source>
        <dbReference type="EMBL" id="EGR32679.1"/>
    </source>
</evidence>
<sequence length="149" mass="17138">MRQLLEELKKDDKLTISTIGFSIQNDYDEVENKITKEKERQNVGYKVKNQIQVKSSQLEKGEEVIQTAIENGFNTVDFVQYSPDDEQIQKAKKDLINKAVKNAQKNAQLISKGLQYNVHSIKSSSIESQSIRGQKMTVNVRVEFNMKQE</sequence>
<protein>
    <submittedName>
        <fullName evidence="1">Uncharacterized protein</fullName>
    </submittedName>
</protein>
<keyword evidence="2" id="KW-1185">Reference proteome</keyword>
<organism evidence="1 2">
    <name type="scientific">Ichthyophthirius multifiliis</name>
    <name type="common">White spot disease agent</name>
    <name type="synonym">Ich</name>
    <dbReference type="NCBI Taxonomy" id="5932"/>
    <lineage>
        <taxon>Eukaryota</taxon>
        <taxon>Sar</taxon>
        <taxon>Alveolata</taxon>
        <taxon>Ciliophora</taxon>
        <taxon>Intramacronucleata</taxon>
        <taxon>Oligohymenophorea</taxon>
        <taxon>Hymenostomatida</taxon>
        <taxon>Ophryoglenina</taxon>
        <taxon>Ichthyophthirius</taxon>
    </lineage>
</organism>